<dbReference type="AlphaFoldDB" id="A0A4Y2D016"/>
<keyword evidence="2" id="KW-1185">Reference proteome</keyword>
<comment type="caution">
    <text evidence="1">The sequence shown here is derived from an EMBL/GenBank/DDBJ whole genome shotgun (WGS) entry which is preliminary data.</text>
</comment>
<sequence>MKTEDAFPVCSARALDCVKTCDFIPPLWQVDGPSWLVGKVASLFLPVSCLGHVTPRPPSLSRYLFTSLSSRCCCSVGERAEKGEKARHGAARRFPPERMERAGRRFLLIHASSHSIKKTITASFHTHEMNSRFEREILS</sequence>
<reference evidence="1 2" key="1">
    <citation type="journal article" date="2019" name="Sci. Rep.">
        <title>Orb-weaving spider Araneus ventricosus genome elucidates the spidroin gene catalogue.</title>
        <authorList>
            <person name="Kono N."/>
            <person name="Nakamura H."/>
            <person name="Ohtoshi R."/>
            <person name="Moran D.A.P."/>
            <person name="Shinohara A."/>
            <person name="Yoshida Y."/>
            <person name="Fujiwara M."/>
            <person name="Mori M."/>
            <person name="Tomita M."/>
            <person name="Arakawa K."/>
        </authorList>
    </citation>
    <scope>NUCLEOTIDE SEQUENCE [LARGE SCALE GENOMIC DNA]</scope>
</reference>
<name>A0A4Y2D016_ARAVE</name>
<gene>
    <name evidence="1" type="ORF">AVEN_135046_1</name>
</gene>
<dbReference type="EMBL" id="BGPR01000268">
    <property type="protein sequence ID" value="GBM09314.1"/>
    <property type="molecule type" value="Genomic_DNA"/>
</dbReference>
<dbReference type="Proteomes" id="UP000499080">
    <property type="component" value="Unassembled WGS sequence"/>
</dbReference>
<organism evidence="1 2">
    <name type="scientific">Araneus ventricosus</name>
    <name type="common">Orbweaver spider</name>
    <name type="synonym">Epeira ventricosa</name>
    <dbReference type="NCBI Taxonomy" id="182803"/>
    <lineage>
        <taxon>Eukaryota</taxon>
        <taxon>Metazoa</taxon>
        <taxon>Ecdysozoa</taxon>
        <taxon>Arthropoda</taxon>
        <taxon>Chelicerata</taxon>
        <taxon>Arachnida</taxon>
        <taxon>Araneae</taxon>
        <taxon>Araneomorphae</taxon>
        <taxon>Entelegynae</taxon>
        <taxon>Araneoidea</taxon>
        <taxon>Araneidae</taxon>
        <taxon>Araneus</taxon>
    </lineage>
</organism>
<proteinExistence type="predicted"/>
<accession>A0A4Y2D016</accession>
<evidence type="ECO:0000313" key="2">
    <source>
        <dbReference type="Proteomes" id="UP000499080"/>
    </source>
</evidence>
<protein>
    <submittedName>
        <fullName evidence="1">Uncharacterized protein</fullName>
    </submittedName>
</protein>
<evidence type="ECO:0000313" key="1">
    <source>
        <dbReference type="EMBL" id="GBM09314.1"/>
    </source>
</evidence>